<proteinExistence type="predicted"/>
<keyword evidence="3" id="KW-0378">Hydrolase</keyword>
<dbReference type="GO" id="GO:0006508">
    <property type="term" value="P:proteolysis"/>
    <property type="evidence" value="ECO:0007669"/>
    <property type="project" value="UniProtKB-KW"/>
</dbReference>
<dbReference type="InterPro" id="IPR012340">
    <property type="entry name" value="NA-bd_OB-fold"/>
</dbReference>
<feature type="transmembrane region" description="Helical" evidence="1">
    <location>
        <begin position="7"/>
        <end position="25"/>
    </location>
</feature>
<dbReference type="Gene3D" id="2.40.50.140">
    <property type="entry name" value="Nucleic acid-binding proteins"/>
    <property type="match status" value="1"/>
</dbReference>
<dbReference type="Pfam" id="PF25842">
    <property type="entry name" value="NfeD_TM"/>
    <property type="match status" value="1"/>
</dbReference>
<keyword evidence="1" id="KW-0812">Transmembrane</keyword>
<gene>
    <name evidence="3" type="ORF">J2S05_001932</name>
</gene>
<dbReference type="RefSeq" id="WP_306982169.1">
    <property type="nucleotide sequence ID" value="NZ_JAUSUA010000002.1"/>
</dbReference>
<feature type="domain" description="Membrane protein NfeD2 N-terminal transmembrane" evidence="2">
    <location>
        <begin position="1"/>
        <end position="99"/>
    </location>
</feature>
<evidence type="ECO:0000259" key="2">
    <source>
        <dbReference type="Pfam" id="PF25842"/>
    </source>
</evidence>
<dbReference type="GO" id="GO:0008233">
    <property type="term" value="F:peptidase activity"/>
    <property type="evidence" value="ECO:0007669"/>
    <property type="project" value="UniProtKB-KW"/>
</dbReference>
<organism evidence="3 4">
    <name type="scientific">Alkalicoccobacillus murimartini</name>
    <dbReference type="NCBI Taxonomy" id="171685"/>
    <lineage>
        <taxon>Bacteria</taxon>
        <taxon>Bacillati</taxon>
        <taxon>Bacillota</taxon>
        <taxon>Bacilli</taxon>
        <taxon>Bacillales</taxon>
        <taxon>Bacillaceae</taxon>
        <taxon>Alkalicoccobacillus</taxon>
    </lineage>
</organism>
<reference evidence="3 4" key="1">
    <citation type="submission" date="2023-07" db="EMBL/GenBank/DDBJ databases">
        <title>Genomic Encyclopedia of Type Strains, Phase IV (KMG-IV): sequencing the most valuable type-strain genomes for metagenomic binning, comparative biology and taxonomic classification.</title>
        <authorList>
            <person name="Goeker M."/>
        </authorList>
    </citation>
    <scope>NUCLEOTIDE SEQUENCE [LARGE SCALE GENOMIC DNA]</scope>
    <source>
        <strain evidence="3 4">DSM 19154</strain>
    </source>
</reference>
<dbReference type="InterPro" id="IPR058653">
    <property type="entry name" value="NfeD2_TM"/>
</dbReference>
<sequence length="175" mass="19039">MENIEQIYLYGLIAGGVLTLVYILLSDMLDGLFEFIPDGWFNPTLILSFVTFLSAGGYLLETLTSINSIIILVSSALLSLLLVMLLNIFVLIPLSNAEESNAYTEDDLIGRAGQVIVSIPKDGFGEVILHDTGGAVSKTAKGFDEEEIPYGKDILVIDIKEGVAYVSVKEDDLLF</sequence>
<feature type="transmembrane region" description="Helical" evidence="1">
    <location>
        <begin position="40"/>
        <end position="60"/>
    </location>
</feature>
<evidence type="ECO:0000313" key="4">
    <source>
        <dbReference type="Proteomes" id="UP001225034"/>
    </source>
</evidence>
<keyword evidence="3" id="KW-0645">Protease</keyword>
<keyword evidence="1" id="KW-1133">Transmembrane helix</keyword>
<dbReference type="Proteomes" id="UP001225034">
    <property type="component" value="Unassembled WGS sequence"/>
</dbReference>
<comment type="caution">
    <text evidence="3">The sequence shown here is derived from an EMBL/GenBank/DDBJ whole genome shotgun (WGS) entry which is preliminary data.</text>
</comment>
<accession>A0ABT9YHQ5</accession>
<evidence type="ECO:0000256" key="1">
    <source>
        <dbReference type="SAM" id="Phobius"/>
    </source>
</evidence>
<keyword evidence="4" id="KW-1185">Reference proteome</keyword>
<feature type="transmembrane region" description="Helical" evidence="1">
    <location>
        <begin position="69"/>
        <end position="92"/>
    </location>
</feature>
<protein>
    <submittedName>
        <fullName evidence="3">Membrane protein implicated in regulation of membrane protease activity</fullName>
    </submittedName>
</protein>
<evidence type="ECO:0000313" key="3">
    <source>
        <dbReference type="EMBL" id="MDQ0207133.1"/>
    </source>
</evidence>
<name>A0ABT9YHQ5_9BACI</name>
<keyword evidence="1" id="KW-0472">Membrane</keyword>
<dbReference type="EMBL" id="JAUSUA010000002">
    <property type="protein sequence ID" value="MDQ0207133.1"/>
    <property type="molecule type" value="Genomic_DNA"/>
</dbReference>